<evidence type="ECO:0000313" key="2">
    <source>
        <dbReference type="Proteomes" id="UP001164250"/>
    </source>
</evidence>
<protein>
    <submittedName>
        <fullName evidence="1">Uncharacterized protein</fullName>
    </submittedName>
</protein>
<accession>A0ACC1C0U4</accession>
<reference evidence="2" key="1">
    <citation type="journal article" date="2023" name="G3 (Bethesda)">
        <title>Genome assembly and association tests identify interacting loci associated with vigor, precocity, and sex in interspecific pistachio rootstocks.</title>
        <authorList>
            <person name="Palmer W."/>
            <person name="Jacygrad E."/>
            <person name="Sagayaradj S."/>
            <person name="Cavanaugh K."/>
            <person name="Han R."/>
            <person name="Bertier L."/>
            <person name="Beede B."/>
            <person name="Kafkas S."/>
            <person name="Golino D."/>
            <person name="Preece J."/>
            <person name="Michelmore R."/>
        </authorList>
    </citation>
    <scope>NUCLEOTIDE SEQUENCE [LARGE SCALE GENOMIC DNA]</scope>
</reference>
<name>A0ACC1C0U4_9ROSI</name>
<dbReference type="EMBL" id="CM047898">
    <property type="protein sequence ID" value="KAJ0105582.1"/>
    <property type="molecule type" value="Genomic_DNA"/>
</dbReference>
<comment type="caution">
    <text evidence="1">The sequence shown here is derived from an EMBL/GenBank/DDBJ whole genome shotgun (WGS) entry which is preliminary data.</text>
</comment>
<dbReference type="Proteomes" id="UP001164250">
    <property type="component" value="Chromosome 2"/>
</dbReference>
<organism evidence="1 2">
    <name type="scientific">Pistacia atlantica</name>
    <dbReference type="NCBI Taxonomy" id="434234"/>
    <lineage>
        <taxon>Eukaryota</taxon>
        <taxon>Viridiplantae</taxon>
        <taxon>Streptophyta</taxon>
        <taxon>Embryophyta</taxon>
        <taxon>Tracheophyta</taxon>
        <taxon>Spermatophyta</taxon>
        <taxon>Magnoliopsida</taxon>
        <taxon>eudicotyledons</taxon>
        <taxon>Gunneridae</taxon>
        <taxon>Pentapetalae</taxon>
        <taxon>rosids</taxon>
        <taxon>malvids</taxon>
        <taxon>Sapindales</taxon>
        <taxon>Anacardiaceae</taxon>
        <taxon>Pistacia</taxon>
    </lineage>
</organism>
<evidence type="ECO:0000313" key="1">
    <source>
        <dbReference type="EMBL" id="KAJ0105582.1"/>
    </source>
</evidence>
<sequence length="554" mass="64429">MASSRFGLREELINKACSLAMKAYKYPEKLYLHDKSSKTDVIFSFAGTWSVNEWFTQNPFGKKEINRDQFPSLRSICNDEVATVNEAFLNRFLTILPHLLKEVRKAVAENKQIVFTGHSSGGAIAILATVWFLQLQYKPDPTINLRKPPFCVTFGSPLVGDRIFNHALGRENWSQYFLHFVSRYDIIPRVLFAPLSSIENYLPLILDYLNPKTTLPVQEPIEEASKLYENVTRNASSLTSHAACQLMGNTNRLSGTLSSFIELSPYRPFGNYIIFTDDESELLLLKNPDAVLQILFYSSQLRSEAEVQQSTRARLCLCAAKELEKQKLRNQERIDGKMRNIENGIEKLERYKAKCEANKQSYYDAFKKSKGHDDFAANVTRLELVGIIDEIMEMIKRYELPDGFEGREEWLNIGTRYRRIVEPLDIANYYRHLKNEDTGAYMINGRPKRYRFTQKWREYALKMEKGSSWESCFWAEVEELEICLRTSNNFGLSEDVRERISHLEEKVEWWIQREELGADVFFEGSTFIKWWNTLPEQLRSQSRISGLINKIFCP</sequence>
<keyword evidence="2" id="KW-1185">Reference proteome</keyword>
<proteinExistence type="predicted"/>
<gene>
    <name evidence="1" type="ORF">Patl1_17949</name>
</gene>